<feature type="region of interest" description="Disordered" evidence="18">
    <location>
        <begin position="232"/>
        <end position="334"/>
    </location>
</feature>
<keyword evidence="23" id="KW-1185">Reference proteome</keyword>
<evidence type="ECO:0000256" key="2">
    <source>
        <dbReference type="ARBA" id="ARBA00005843"/>
    </source>
</evidence>
<keyword evidence="11" id="KW-0418">Kinase</keyword>
<evidence type="ECO:0000256" key="11">
    <source>
        <dbReference type="ARBA" id="ARBA00022777"/>
    </source>
</evidence>
<dbReference type="Gene3D" id="1.10.510.10">
    <property type="entry name" value="Transferase(Phosphotransferase) domain 1"/>
    <property type="match status" value="1"/>
</dbReference>
<dbReference type="InterPro" id="IPR001478">
    <property type="entry name" value="PDZ"/>
</dbReference>
<dbReference type="SUPFAM" id="SSF56112">
    <property type="entry name" value="Protein kinase-like (PK-like)"/>
    <property type="match status" value="1"/>
</dbReference>
<dbReference type="SMART" id="SM00132">
    <property type="entry name" value="LIM"/>
    <property type="match status" value="2"/>
</dbReference>
<evidence type="ECO:0000256" key="10">
    <source>
        <dbReference type="ARBA" id="ARBA00022741"/>
    </source>
</evidence>
<feature type="compositionally biased region" description="Basic residues" evidence="18">
    <location>
        <begin position="298"/>
        <end position="307"/>
    </location>
</feature>
<dbReference type="PROSITE" id="PS50011">
    <property type="entry name" value="PROTEIN_KINASE_DOM"/>
    <property type="match status" value="1"/>
</dbReference>
<evidence type="ECO:0000256" key="4">
    <source>
        <dbReference type="ARBA" id="ARBA00022490"/>
    </source>
</evidence>
<evidence type="ECO:0000259" key="20">
    <source>
        <dbReference type="PROSITE" id="PS50023"/>
    </source>
</evidence>
<dbReference type="CDD" id="cd09365">
    <property type="entry name" value="LIM2_LIMK"/>
    <property type="match status" value="1"/>
</dbReference>
<evidence type="ECO:0000256" key="12">
    <source>
        <dbReference type="ARBA" id="ARBA00022833"/>
    </source>
</evidence>
<evidence type="ECO:0000259" key="19">
    <source>
        <dbReference type="PROSITE" id="PS50011"/>
    </source>
</evidence>
<dbReference type="Gene3D" id="3.30.200.20">
    <property type="entry name" value="Phosphorylase Kinase, domain 1"/>
    <property type="match status" value="1"/>
</dbReference>
<evidence type="ECO:0000256" key="16">
    <source>
        <dbReference type="PROSITE-ProRule" id="PRU00125"/>
    </source>
</evidence>
<keyword evidence="7" id="KW-0808">Transferase</keyword>
<evidence type="ECO:0000313" key="22">
    <source>
        <dbReference type="EMBL" id="KAK3607557.1"/>
    </source>
</evidence>
<dbReference type="PANTHER" id="PTHR46485">
    <property type="entry name" value="LIM DOMAIN KINASE 1"/>
    <property type="match status" value="1"/>
</dbReference>
<evidence type="ECO:0000256" key="9">
    <source>
        <dbReference type="ARBA" id="ARBA00022737"/>
    </source>
</evidence>
<feature type="region of interest" description="Disordered" evidence="18">
    <location>
        <begin position="657"/>
        <end position="720"/>
    </location>
</feature>
<dbReference type="GO" id="GO:0030036">
    <property type="term" value="P:actin cytoskeleton organization"/>
    <property type="evidence" value="ECO:0007669"/>
    <property type="project" value="TreeGrafter"/>
</dbReference>
<keyword evidence="6" id="KW-0597">Phosphoprotein</keyword>
<dbReference type="EMBL" id="JAEAOA010000687">
    <property type="protein sequence ID" value="KAK3607557.1"/>
    <property type="molecule type" value="Genomic_DNA"/>
</dbReference>
<feature type="binding site" evidence="17">
    <location>
        <position position="372"/>
    </location>
    <ligand>
        <name>ATP</name>
        <dbReference type="ChEBI" id="CHEBI:30616"/>
    </ligand>
</feature>
<dbReference type="EC" id="2.7.11.1" evidence="3"/>
<dbReference type="PROSITE" id="PS00478">
    <property type="entry name" value="LIM_DOMAIN_1"/>
    <property type="match status" value="2"/>
</dbReference>
<proteinExistence type="inferred from homology"/>
<dbReference type="SMART" id="SM01265">
    <property type="entry name" value="Mab-21"/>
    <property type="match status" value="1"/>
</dbReference>
<feature type="compositionally biased region" description="Polar residues" evidence="18">
    <location>
        <begin position="686"/>
        <end position="696"/>
    </location>
</feature>
<feature type="domain" description="Protein kinase" evidence="19">
    <location>
        <begin position="343"/>
        <end position="614"/>
    </location>
</feature>
<dbReference type="Pfam" id="PF20266">
    <property type="entry name" value="Mab-21_C"/>
    <property type="match status" value="1"/>
</dbReference>
<evidence type="ECO:0000256" key="14">
    <source>
        <dbReference type="ARBA" id="ARBA00023038"/>
    </source>
</evidence>
<evidence type="ECO:0000256" key="8">
    <source>
        <dbReference type="ARBA" id="ARBA00022723"/>
    </source>
</evidence>
<dbReference type="InterPro" id="IPR046906">
    <property type="entry name" value="Mab-21_HhH/H2TH-like"/>
</dbReference>
<dbReference type="PROSITE" id="PS00107">
    <property type="entry name" value="PROTEIN_KINASE_ATP"/>
    <property type="match status" value="1"/>
</dbReference>
<keyword evidence="5" id="KW-0723">Serine/threonine-protein kinase</keyword>
<keyword evidence="9" id="KW-0677">Repeat</keyword>
<evidence type="ECO:0000313" key="23">
    <source>
        <dbReference type="Proteomes" id="UP001195483"/>
    </source>
</evidence>
<organism evidence="22 23">
    <name type="scientific">Potamilus streckersoni</name>
    <dbReference type="NCBI Taxonomy" id="2493646"/>
    <lineage>
        <taxon>Eukaryota</taxon>
        <taxon>Metazoa</taxon>
        <taxon>Spiralia</taxon>
        <taxon>Lophotrochozoa</taxon>
        <taxon>Mollusca</taxon>
        <taxon>Bivalvia</taxon>
        <taxon>Autobranchia</taxon>
        <taxon>Heteroconchia</taxon>
        <taxon>Palaeoheterodonta</taxon>
        <taxon>Unionida</taxon>
        <taxon>Unionoidea</taxon>
        <taxon>Unionidae</taxon>
        <taxon>Ambleminae</taxon>
        <taxon>Lampsilini</taxon>
        <taxon>Potamilus</taxon>
    </lineage>
</organism>
<dbReference type="GO" id="GO:0004674">
    <property type="term" value="F:protein serine/threonine kinase activity"/>
    <property type="evidence" value="ECO:0007669"/>
    <property type="project" value="UniProtKB-KW"/>
</dbReference>
<comment type="caution">
    <text evidence="22">The sequence shown here is derived from an EMBL/GenBank/DDBJ whole genome shotgun (WGS) entry which is preliminary data.</text>
</comment>
<dbReference type="SUPFAM" id="SSF57716">
    <property type="entry name" value="Glucocorticoid receptor-like (DNA-binding domain)"/>
    <property type="match status" value="2"/>
</dbReference>
<name>A0AAE0TBV4_9BIVA</name>
<dbReference type="PROSITE" id="PS50023">
    <property type="entry name" value="LIM_DOMAIN_2"/>
    <property type="match status" value="2"/>
</dbReference>
<dbReference type="PANTHER" id="PTHR46485:SF4">
    <property type="entry name" value="LIM DOMAIN KINASE 1"/>
    <property type="match status" value="1"/>
</dbReference>
<dbReference type="GO" id="GO:0046872">
    <property type="term" value="F:metal ion binding"/>
    <property type="evidence" value="ECO:0007669"/>
    <property type="project" value="UniProtKB-KW"/>
</dbReference>
<evidence type="ECO:0000256" key="3">
    <source>
        <dbReference type="ARBA" id="ARBA00012513"/>
    </source>
</evidence>
<feature type="compositionally biased region" description="Basic and acidic residues" evidence="18">
    <location>
        <begin position="282"/>
        <end position="295"/>
    </location>
</feature>
<evidence type="ECO:0000256" key="18">
    <source>
        <dbReference type="SAM" id="MobiDB-lite"/>
    </source>
</evidence>
<dbReference type="Proteomes" id="UP001195483">
    <property type="component" value="Unassembled WGS sequence"/>
</dbReference>
<gene>
    <name evidence="22" type="ORF">CHS0354_011092</name>
</gene>
<dbReference type="InterPro" id="IPR017441">
    <property type="entry name" value="Protein_kinase_ATP_BS"/>
</dbReference>
<feature type="compositionally biased region" description="Basic and acidic residues" evidence="18">
    <location>
        <begin position="251"/>
        <end position="271"/>
    </location>
</feature>
<dbReference type="InterPro" id="IPR001245">
    <property type="entry name" value="Ser-Thr/Tyr_kinase_cat_dom"/>
</dbReference>
<dbReference type="FunFam" id="2.10.110.10:FF:000082">
    <property type="entry name" value="LIM domain kinase 1"/>
    <property type="match status" value="1"/>
</dbReference>
<keyword evidence="13 17" id="KW-0067">ATP-binding</keyword>
<reference evidence="22" key="3">
    <citation type="submission" date="2023-05" db="EMBL/GenBank/DDBJ databases">
        <authorList>
            <person name="Smith C.H."/>
        </authorList>
    </citation>
    <scope>NUCLEOTIDE SEQUENCE</scope>
    <source>
        <strain evidence="22">CHS0354</strain>
        <tissue evidence="22">Mantle</tissue>
    </source>
</reference>
<feature type="domain" description="LIM zinc-binding" evidence="20">
    <location>
        <begin position="9"/>
        <end position="68"/>
    </location>
</feature>
<evidence type="ECO:0000256" key="6">
    <source>
        <dbReference type="ARBA" id="ARBA00022553"/>
    </source>
</evidence>
<comment type="subcellular location">
    <subcellularLocation>
        <location evidence="1">Cytoplasm</location>
    </subcellularLocation>
</comment>
<evidence type="ECO:0000259" key="21">
    <source>
        <dbReference type="PROSITE" id="PS50106"/>
    </source>
</evidence>
<evidence type="ECO:0000256" key="13">
    <source>
        <dbReference type="ARBA" id="ARBA00022840"/>
    </source>
</evidence>
<feature type="domain" description="LIM zinc-binding" evidence="20">
    <location>
        <begin position="69"/>
        <end position="129"/>
    </location>
</feature>
<feature type="compositionally biased region" description="Basic and acidic residues" evidence="18">
    <location>
        <begin position="676"/>
        <end position="685"/>
    </location>
</feature>
<reference evidence="22" key="2">
    <citation type="journal article" date="2021" name="Genome Biol. Evol.">
        <title>Developing a high-quality reference genome for a parasitic bivalve with doubly uniparental inheritance (Bivalvia: Unionida).</title>
        <authorList>
            <person name="Smith C.H."/>
        </authorList>
    </citation>
    <scope>NUCLEOTIDE SEQUENCE</scope>
    <source>
        <strain evidence="22">CHS0354</strain>
        <tissue evidence="22">Mantle</tissue>
    </source>
</reference>
<sequence length="1430" mass="163442">MSTLRGIQHTCAGCLEVITDATYIQALSSDWHSHCFRCSRCRHFLSNWYFEKSGQLFCKHDYWSLYGEACNGCSEVITGPVMVAGDHKYHPECFQCVRCQTYIGDGESYALVERSKLYCGLCYSKFMRPLMTETPRRRKPQTIQLLEVMPSPDGRRGIQFCLEKRLSHDLKKKESSVVGMQLKVAKVEALSELEHVNVGDNILEVNGLAVDDHSPDEINSLLADTNEQLRLTIERDPSPIRLPADSESDESPIRRGSKEGILRRGSDDESPSKSSSDEVEVDGVRVRLRPKDLLNTHRQSHIRRRSKSPSPTPSPRQKSIDLSRAQSFRSQPQTHRVFRSSDLIHGEVLGKGFYGQARKVTHKITNEVMVLKELYRFDEDAMKSFLKEVSVLRSLDHPNLLKLIGVLYKDKKLNLVTEYIKGGTLKDLLHDMMNPLSWRQRVNFAKDISAGMSYLHSMDIIHRDLNSQNCFVKEDLTVVVADFGLARVIPERDFHMEKSQSASNKNARRQNSRRKKRYTVVGNPYWMAPEMLNGQTYDEKVDLFSFGIVLCEIIGRVFGDPDYLPRTADFGLNVELYSKKFCKDCPPPFFKIAVLCCQFVPEQRPSFEKIHLWTESLLFHLDHGLLVPLELQGDPVQFYRDMKEELFTSFKRKKRMWAPQEPDSSDDEYASGSESPVKESIDQFSHDCNGSESNGKNVDIKESKQDVDIKVPQNSPGTTRRTSLITISEKNTMADRETSEARSKLSIILMKLFYQIGINKKMRKKRRYSFIQNEELAMFVHGTATSIFGSQTEGSTTPGLRSDIDQVVYTVNTLAVRDVQDAVPGINNFLMVADDNTYPGYYKLQLLHPSSMEPLHMGNVVELRNENDISAIDRNQRVVLKHSSFTYDEVDEVHGPAITHSSGGPMSQDYIKAIRVNSWLQEAMPWLTRRRRNNWVTSAEFDHFLTKEAFLVPVGNALSVEQHLEWRISFTAVERDLMWRLNNTQIASYILMKMINKSFITPAVGEILSSYHCKTALFHLIDNTDRKFWKPNNLLSCLNLMLKTLSSWAESGFCPNYFITNENMFLGKVQGTPRRRLHSLLVYLIDQDFKYLTQIGFDGLGQALSEACSKQRIQPDTLHAILDAVQSRNGRDLNALTFMDVTLLEICYQYKYILQSRNSDMLYTLIQRYQGCSTVLQDALSVLTALLSSHFGSQLASSCIAANRMLCRCMELAHLFLRIGARSDVTSGRLKLAGFYLRLGYASQAEEVLTAVEQDLKHYVSDISPVTLQHLLDDTCEKIVSEEMTTDQIFKSSIALSVLYLPSEIHCTPPPIFCEMFWSVGADHGLRDNKIWLEVDARPLLYFLQHQTYSALGMDRQRLVAFQNLAEAIEEERITHPETNLNLLAYCLRQEGQTYIALECLHQSLQIKPERNSAIWQICDILNETCNNQK</sequence>
<dbReference type="Gene3D" id="1.10.1410.40">
    <property type="match status" value="1"/>
</dbReference>
<dbReference type="InterPro" id="IPR011009">
    <property type="entry name" value="Kinase-like_dom_sf"/>
</dbReference>
<keyword evidence="14 16" id="KW-0440">LIM domain</keyword>
<dbReference type="Gene3D" id="2.30.42.10">
    <property type="match status" value="1"/>
</dbReference>
<dbReference type="SUPFAM" id="SSF50156">
    <property type="entry name" value="PDZ domain-like"/>
    <property type="match status" value="1"/>
</dbReference>
<comment type="similarity">
    <text evidence="2">Belongs to the protein kinase superfamily. TKL Ser/Thr protein kinase family.</text>
</comment>
<keyword evidence="12 16" id="KW-0862">Zinc</keyword>
<dbReference type="InterPro" id="IPR036034">
    <property type="entry name" value="PDZ_sf"/>
</dbReference>
<reference evidence="22" key="1">
    <citation type="journal article" date="2021" name="Genome Biol. Evol.">
        <title>A High-Quality Reference Genome for a Parasitic Bivalve with Doubly Uniparental Inheritance (Bivalvia: Unionida).</title>
        <authorList>
            <person name="Smith C.H."/>
        </authorList>
    </citation>
    <scope>NUCLEOTIDE SEQUENCE</scope>
    <source>
        <strain evidence="22">CHS0354</strain>
    </source>
</reference>
<dbReference type="Pfam" id="PF00412">
    <property type="entry name" value="LIM"/>
    <property type="match status" value="2"/>
</dbReference>
<protein>
    <recommendedName>
        <fullName evidence="15">LIM domain kinase 1</fullName>
        <ecNumber evidence="3">2.7.11.1</ecNumber>
    </recommendedName>
</protein>
<dbReference type="GO" id="GO:0005737">
    <property type="term" value="C:cytoplasm"/>
    <property type="evidence" value="ECO:0007669"/>
    <property type="project" value="UniProtKB-SubCell"/>
</dbReference>
<evidence type="ECO:0000256" key="15">
    <source>
        <dbReference type="ARBA" id="ARBA00040667"/>
    </source>
</evidence>
<dbReference type="Gene3D" id="2.10.110.10">
    <property type="entry name" value="Cysteine Rich Protein"/>
    <property type="match status" value="2"/>
</dbReference>
<feature type="compositionally biased region" description="Basic and acidic residues" evidence="18">
    <location>
        <begin position="698"/>
        <end position="709"/>
    </location>
</feature>
<dbReference type="FunFam" id="1.10.510.10:FF:000197">
    <property type="entry name" value="LIM domain kinase 2 isoform X1"/>
    <property type="match status" value="1"/>
</dbReference>
<keyword evidence="8 16" id="KW-0479">Metal-binding</keyword>
<evidence type="ECO:0000256" key="1">
    <source>
        <dbReference type="ARBA" id="ARBA00004496"/>
    </source>
</evidence>
<dbReference type="FunFam" id="3.30.200.20:FF:000038">
    <property type="entry name" value="LIM domain kinase 2"/>
    <property type="match status" value="1"/>
</dbReference>
<evidence type="ECO:0000256" key="17">
    <source>
        <dbReference type="PROSITE-ProRule" id="PRU10141"/>
    </source>
</evidence>
<feature type="compositionally biased region" description="Polar residues" evidence="18">
    <location>
        <begin position="324"/>
        <end position="334"/>
    </location>
</feature>
<dbReference type="GO" id="GO:0005634">
    <property type="term" value="C:nucleus"/>
    <property type="evidence" value="ECO:0007669"/>
    <property type="project" value="TreeGrafter"/>
</dbReference>
<evidence type="ECO:0000256" key="7">
    <source>
        <dbReference type="ARBA" id="ARBA00022679"/>
    </source>
</evidence>
<dbReference type="FunFam" id="2.10.110.10:FF:000038">
    <property type="entry name" value="LIM domain kinase 2"/>
    <property type="match status" value="1"/>
</dbReference>
<evidence type="ECO:0000256" key="5">
    <source>
        <dbReference type="ARBA" id="ARBA00022527"/>
    </source>
</evidence>
<dbReference type="InterPro" id="IPR024810">
    <property type="entry name" value="MAB21L/cGLR"/>
</dbReference>
<keyword evidence="4" id="KW-0963">Cytoplasm</keyword>
<dbReference type="GO" id="GO:0005524">
    <property type="term" value="F:ATP binding"/>
    <property type="evidence" value="ECO:0007669"/>
    <property type="project" value="UniProtKB-UniRule"/>
</dbReference>
<feature type="domain" description="PDZ" evidence="21">
    <location>
        <begin position="145"/>
        <end position="237"/>
    </location>
</feature>
<accession>A0AAE0TBV4</accession>
<dbReference type="InterPro" id="IPR000719">
    <property type="entry name" value="Prot_kinase_dom"/>
</dbReference>
<dbReference type="Pfam" id="PF07714">
    <property type="entry name" value="PK_Tyr_Ser-Thr"/>
    <property type="match status" value="1"/>
</dbReference>
<dbReference type="PROSITE" id="PS50106">
    <property type="entry name" value="PDZ"/>
    <property type="match status" value="1"/>
</dbReference>
<dbReference type="InterPro" id="IPR001781">
    <property type="entry name" value="Znf_LIM"/>
</dbReference>
<keyword evidence="10 17" id="KW-0547">Nucleotide-binding</keyword>
<dbReference type="InterPro" id="IPR050940">
    <property type="entry name" value="Actin_reg-Ser/Thr_kinase"/>
</dbReference>